<evidence type="ECO:0000256" key="3">
    <source>
        <dbReference type="ARBA" id="ARBA00022801"/>
    </source>
</evidence>
<feature type="domain" description="Acylphosphatase-like" evidence="8">
    <location>
        <begin position="4"/>
        <end position="96"/>
    </location>
</feature>
<feature type="active site" evidence="5">
    <location>
        <position position="37"/>
    </location>
</feature>
<dbReference type="InterPro" id="IPR017968">
    <property type="entry name" value="Acylphosphatase_CS"/>
</dbReference>
<comment type="catalytic activity">
    <reaction evidence="4 5 6">
        <text>an acyl phosphate + H2O = a carboxylate + phosphate + H(+)</text>
        <dbReference type="Rhea" id="RHEA:14965"/>
        <dbReference type="ChEBI" id="CHEBI:15377"/>
        <dbReference type="ChEBI" id="CHEBI:15378"/>
        <dbReference type="ChEBI" id="CHEBI:29067"/>
        <dbReference type="ChEBI" id="CHEBI:43474"/>
        <dbReference type="ChEBI" id="CHEBI:59918"/>
        <dbReference type="EC" id="3.6.1.7"/>
    </reaction>
</comment>
<evidence type="ECO:0000259" key="8">
    <source>
        <dbReference type="PROSITE" id="PS51160"/>
    </source>
</evidence>
<dbReference type="GeneID" id="28730459"/>
<evidence type="ECO:0000256" key="4">
    <source>
        <dbReference type="ARBA" id="ARBA00047645"/>
    </source>
</evidence>
<dbReference type="PROSITE" id="PS00151">
    <property type="entry name" value="ACYLPHOSPHATASE_2"/>
    <property type="match status" value="1"/>
</dbReference>
<name>A0A0M9VPE3_9BASI</name>
<dbReference type="AlphaFoldDB" id="A0A0M9VPE3"/>
<evidence type="ECO:0000256" key="6">
    <source>
        <dbReference type="RuleBase" id="RU000553"/>
    </source>
</evidence>
<dbReference type="OrthoDB" id="7961613at2759"/>
<gene>
    <name evidence="9" type="ORF">Malapachy_4128</name>
</gene>
<keyword evidence="10" id="KW-1185">Reference proteome</keyword>
<evidence type="ECO:0000256" key="2">
    <source>
        <dbReference type="ARBA" id="ARBA00012150"/>
    </source>
</evidence>
<reference evidence="9 10" key="1">
    <citation type="submission" date="2015-07" db="EMBL/GenBank/DDBJ databases">
        <title>Draft Genome Sequence of Malassezia furfur CBS1878 and Malassezia pachydermatis CBS1879.</title>
        <authorList>
            <person name="Triana S."/>
            <person name="Ohm R."/>
            <person name="Gonzalez A."/>
            <person name="DeCock H."/>
            <person name="Restrepo S."/>
            <person name="Celis A."/>
        </authorList>
    </citation>
    <scope>NUCLEOTIDE SEQUENCE [LARGE SCALE GENOMIC DNA]</scope>
    <source>
        <strain evidence="9 10">CBS 1879</strain>
    </source>
</reference>
<dbReference type="Gene3D" id="3.30.70.100">
    <property type="match status" value="1"/>
</dbReference>
<sequence>MSSYIYFRVTGNVQGVMFRKSTLQQAHDLNLRGWVRNEPDGSVSGEAAGPTEHVQRLRDYLHVGPRQAQVENVDVMFIKHHDISTSTLPMPFEIRS</sequence>
<dbReference type="Proteomes" id="UP000037751">
    <property type="component" value="Unassembled WGS sequence"/>
</dbReference>
<dbReference type="InterPro" id="IPR020456">
    <property type="entry name" value="Acylphosphatase"/>
</dbReference>
<dbReference type="GO" id="GO:0003998">
    <property type="term" value="F:acylphosphatase activity"/>
    <property type="evidence" value="ECO:0007669"/>
    <property type="project" value="UniProtKB-EC"/>
</dbReference>
<dbReference type="SUPFAM" id="SSF54975">
    <property type="entry name" value="Acylphosphatase/BLUF domain-like"/>
    <property type="match status" value="1"/>
</dbReference>
<dbReference type="Pfam" id="PF00708">
    <property type="entry name" value="Acylphosphatase"/>
    <property type="match status" value="1"/>
</dbReference>
<dbReference type="RefSeq" id="XP_017991974.1">
    <property type="nucleotide sequence ID" value="XM_018138583.1"/>
</dbReference>
<dbReference type="EC" id="3.6.1.7" evidence="2 5"/>
<evidence type="ECO:0000256" key="1">
    <source>
        <dbReference type="ARBA" id="ARBA00005614"/>
    </source>
</evidence>
<dbReference type="PANTHER" id="PTHR10029">
    <property type="entry name" value="ACYLPHOSPHATASE"/>
    <property type="match status" value="1"/>
</dbReference>
<dbReference type="STRING" id="77020.A0A0M9VPE3"/>
<evidence type="ECO:0000313" key="9">
    <source>
        <dbReference type="EMBL" id="KOS14342.1"/>
    </source>
</evidence>
<evidence type="ECO:0000256" key="7">
    <source>
        <dbReference type="RuleBase" id="RU004168"/>
    </source>
</evidence>
<organism evidence="9 10">
    <name type="scientific">Malassezia pachydermatis</name>
    <dbReference type="NCBI Taxonomy" id="77020"/>
    <lineage>
        <taxon>Eukaryota</taxon>
        <taxon>Fungi</taxon>
        <taxon>Dikarya</taxon>
        <taxon>Basidiomycota</taxon>
        <taxon>Ustilaginomycotina</taxon>
        <taxon>Malasseziomycetes</taxon>
        <taxon>Malasseziales</taxon>
        <taxon>Malasseziaceae</taxon>
        <taxon>Malassezia</taxon>
    </lineage>
</organism>
<dbReference type="InterPro" id="IPR001792">
    <property type="entry name" value="Acylphosphatase-like_dom"/>
</dbReference>
<keyword evidence="3 5" id="KW-0378">Hydrolase</keyword>
<comment type="caution">
    <text evidence="9">The sequence shown here is derived from an EMBL/GenBank/DDBJ whole genome shotgun (WGS) entry which is preliminary data.</text>
</comment>
<dbReference type="VEuPathDB" id="FungiDB:Malapachy_4128"/>
<dbReference type="PRINTS" id="PR00112">
    <property type="entry name" value="ACYLPHPHTASE"/>
</dbReference>
<evidence type="ECO:0000313" key="10">
    <source>
        <dbReference type="Proteomes" id="UP000037751"/>
    </source>
</evidence>
<proteinExistence type="inferred from homology"/>
<dbReference type="EMBL" id="LGAV01000004">
    <property type="protein sequence ID" value="KOS14342.1"/>
    <property type="molecule type" value="Genomic_DNA"/>
</dbReference>
<feature type="active site" evidence="5">
    <location>
        <position position="19"/>
    </location>
</feature>
<protein>
    <recommendedName>
        <fullName evidence="2 5">Acylphosphatase</fullName>
        <ecNumber evidence="2 5">3.6.1.7</ecNumber>
    </recommendedName>
</protein>
<dbReference type="InterPro" id="IPR036046">
    <property type="entry name" value="Acylphosphatase-like_dom_sf"/>
</dbReference>
<dbReference type="PROSITE" id="PS51160">
    <property type="entry name" value="ACYLPHOSPHATASE_3"/>
    <property type="match status" value="1"/>
</dbReference>
<evidence type="ECO:0000256" key="5">
    <source>
        <dbReference type="PROSITE-ProRule" id="PRU00520"/>
    </source>
</evidence>
<comment type="similarity">
    <text evidence="1 7">Belongs to the acylphosphatase family.</text>
</comment>
<dbReference type="PROSITE" id="PS00150">
    <property type="entry name" value="ACYLPHOSPHATASE_1"/>
    <property type="match status" value="1"/>
</dbReference>
<accession>A0A0M9VPE3</accession>
<dbReference type="PANTHER" id="PTHR10029:SF3">
    <property type="entry name" value="ACYLPHOSPHATASE-RELATED"/>
    <property type="match status" value="1"/>
</dbReference>